<evidence type="ECO:0000256" key="6">
    <source>
        <dbReference type="RuleBase" id="RU363076"/>
    </source>
</evidence>
<comment type="subcellular location">
    <subcellularLocation>
        <location evidence="6">Cell membrane</location>
        <topology evidence="6">Multi-pass membrane protein</topology>
    </subcellularLocation>
    <subcellularLocation>
        <location evidence="1">Membrane</location>
    </subcellularLocation>
</comment>
<dbReference type="Proteomes" id="UP000192656">
    <property type="component" value="Unassembled WGS sequence"/>
</dbReference>
<evidence type="ECO:0000256" key="1">
    <source>
        <dbReference type="ARBA" id="ARBA00004370"/>
    </source>
</evidence>
<dbReference type="PANTHER" id="PTHR23427">
    <property type="entry name" value="SURFEIT LOCUS PROTEIN"/>
    <property type="match status" value="1"/>
</dbReference>
<evidence type="ECO:0000256" key="2">
    <source>
        <dbReference type="ARBA" id="ARBA00007165"/>
    </source>
</evidence>
<evidence type="ECO:0000256" key="4">
    <source>
        <dbReference type="ARBA" id="ARBA00022989"/>
    </source>
</evidence>
<dbReference type="InterPro" id="IPR002994">
    <property type="entry name" value="Surf1/Shy1"/>
</dbReference>
<name>A0A1W2DYT4_9HYPH</name>
<comment type="similarity">
    <text evidence="2 6">Belongs to the SURF1 family.</text>
</comment>
<dbReference type="CDD" id="cd06662">
    <property type="entry name" value="SURF1"/>
    <property type="match status" value="1"/>
</dbReference>
<evidence type="ECO:0000313" key="8">
    <source>
        <dbReference type="Proteomes" id="UP000192656"/>
    </source>
</evidence>
<dbReference type="PROSITE" id="PS50895">
    <property type="entry name" value="SURF1"/>
    <property type="match status" value="1"/>
</dbReference>
<dbReference type="OrthoDB" id="6079986at2"/>
<feature type="transmembrane region" description="Helical" evidence="6">
    <location>
        <begin position="21"/>
        <end position="45"/>
    </location>
</feature>
<dbReference type="PANTHER" id="PTHR23427:SF2">
    <property type="entry name" value="SURFEIT LOCUS PROTEIN 1"/>
    <property type="match status" value="1"/>
</dbReference>
<accession>A0A1W2DYT4</accession>
<evidence type="ECO:0000256" key="3">
    <source>
        <dbReference type="ARBA" id="ARBA00022692"/>
    </source>
</evidence>
<feature type="transmembrane region" description="Helical" evidence="6">
    <location>
        <begin position="226"/>
        <end position="247"/>
    </location>
</feature>
<keyword evidence="3 6" id="KW-0812">Transmembrane</keyword>
<dbReference type="STRING" id="937218.SAMN06297251_11930"/>
<dbReference type="InterPro" id="IPR045214">
    <property type="entry name" value="Surf1/Surf4"/>
</dbReference>
<dbReference type="GO" id="GO:0005886">
    <property type="term" value="C:plasma membrane"/>
    <property type="evidence" value="ECO:0007669"/>
    <property type="project" value="UniProtKB-SubCell"/>
</dbReference>
<reference evidence="7 8" key="1">
    <citation type="submission" date="2017-04" db="EMBL/GenBank/DDBJ databases">
        <authorList>
            <person name="Afonso C.L."/>
            <person name="Miller P.J."/>
            <person name="Scott M.A."/>
            <person name="Spackman E."/>
            <person name="Goraichik I."/>
            <person name="Dimitrov K.M."/>
            <person name="Suarez D.L."/>
            <person name="Swayne D.E."/>
        </authorList>
    </citation>
    <scope>NUCLEOTIDE SEQUENCE [LARGE SCALE GENOMIC DNA]</scope>
    <source>
        <strain evidence="7 8">CGMCC 1.10972</strain>
    </source>
</reference>
<proteinExistence type="inferred from homology"/>
<sequence length="258" mass="28080">MTHRREMDPKNVRKPERGPRSVGSLLALGLAGLALFALFVSLGVWQIERRAWKLDLIAAVNERVSAPAIPAPGPETWPNLSFEGDEYRHVAAEGRLLPAKSAFALASTDLGSGYWLMTPLRTDRGFTVLVNRGFVPSRDFDPSTGLDEKETSRVTGLLRMSQTGGGFLRDNDPVAGRWYSRDVAGIAKAEGIEGPVAPYFIDAAGMSEGGYPVPGLTVVSFRNSHLIYAITWFALAAMVLAGLAILWRHERTLRMGAS</sequence>
<gene>
    <name evidence="7" type="ORF">SAMN06297251_11930</name>
</gene>
<keyword evidence="6" id="KW-1003">Cell membrane</keyword>
<evidence type="ECO:0000256" key="5">
    <source>
        <dbReference type="ARBA" id="ARBA00023136"/>
    </source>
</evidence>
<dbReference type="EMBL" id="FWXR01000019">
    <property type="protein sequence ID" value="SMD02680.1"/>
    <property type="molecule type" value="Genomic_DNA"/>
</dbReference>
<dbReference type="AlphaFoldDB" id="A0A1W2DYT4"/>
<keyword evidence="8" id="KW-1185">Reference proteome</keyword>
<protein>
    <recommendedName>
        <fullName evidence="6">SURF1-like protein</fullName>
    </recommendedName>
</protein>
<dbReference type="Pfam" id="PF02104">
    <property type="entry name" value="SURF1"/>
    <property type="match status" value="1"/>
</dbReference>
<keyword evidence="4 6" id="KW-1133">Transmembrane helix</keyword>
<keyword evidence="5 6" id="KW-0472">Membrane</keyword>
<organism evidence="7 8">
    <name type="scientific">Fulvimarina manganoxydans</name>
    <dbReference type="NCBI Taxonomy" id="937218"/>
    <lineage>
        <taxon>Bacteria</taxon>
        <taxon>Pseudomonadati</taxon>
        <taxon>Pseudomonadota</taxon>
        <taxon>Alphaproteobacteria</taxon>
        <taxon>Hyphomicrobiales</taxon>
        <taxon>Aurantimonadaceae</taxon>
        <taxon>Fulvimarina</taxon>
    </lineage>
</organism>
<evidence type="ECO:0000313" key="7">
    <source>
        <dbReference type="EMBL" id="SMD02680.1"/>
    </source>
</evidence>